<comment type="caution">
    <text evidence="2">The sequence shown here is derived from an EMBL/GenBank/DDBJ whole genome shotgun (WGS) entry which is preliminary data.</text>
</comment>
<dbReference type="PROSITE" id="PS01010">
    <property type="entry name" value="CRISP_2"/>
    <property type="match status" value="1"/>
</dbReference>
<protein>
    <submittedName>
        <fullName evidence="2">CAP domain-containing protein</fullName>
    </submittedName>
</protein>
<dbReference type="SUPFAM" id="SSF55797">
    <property type="entry name" value="PR-1-like"/>
    <property type="match status" value="1"/>
</dbReference>
<evidence type="ECO:0000313" key="3">
    <source>
        <dbReference type="Proteomes" id="UP001165679"/>
    </source>
</evidence>
<dbReference type="Gene3D" id="3.40.33.10">
    <property type="entry name" value="CAP"/>
    <property type="match status" value="1"/>
</dbReference>
<dbReference type="InterPro" id="IPR014044">
    <property type="entry name" value="CAP_dom"/>
</dbReference>
<gene>
    <name evidence="2" type="ORF">OL599_12440</name>
</gene>
<dbReference type="Proteomes" id="UP001165679">
    <property type="component" value="Unassembled WGS sequence"/>
</dbReference>
<dbReference type="AlphaFoldDB" id="A0AA42CDW9"/>
<dbReference type="SMART" id="SM00198">
    <property type="entry name" value="SCP"/>
    <property type="match status" value="1"/>
</dbReference>
<dbReference type="InterPro" id="IPR001283">
    <property type="entry name" value="CRISP-related"/>
</dbReference>
<accession>A0AA42CDW9</accession>
<feature type="domain" description="SCP" evidence="1">
    <location>
        <begin position="42"/>
        <end position="179"/>
    </location>
</feature>
<dbReference type="PROSITE" id="PS01009">
    <property type="entry name" value="CRISP_1"/>
    <property type="match status" value="1"/>
</dbReference>
<dbReference type="Pfam" id="PF00188">
    <property type="entry name" value="CAP"/>
    <property type="match status" value="1"/>
</dbReference>
<evidence type="ECO:0000259" key="1">
    <source>
        <dbReference type="SMART" id="SM00198"/>
    </source>
</evidence>
<dbReference type="PRINTS" id="PR00838">
    <property type="entry name" value="V5ALLERGEN"/>
</dbReference>
<dbReference type="GO" id="GO:0005576">
    <property type="term" value="C:extracellular region"/>
    <property type="evidence" value="ECO:0007669"/>
    <property type="project" value="InterPro"/>
</dbReference>
<sequence>MTRFDEVGMRIGKFLRPYAVIWPALTAALVMPSAASAMLPREIQARLLAAHNVARTEVGVPAMHWDDRLATDAEQWARHLARINALVHWGAQGEPDNQEGENLWMGSRGYFPVEQMVGTWAAEKAAFRRARSWEDNFQSVGHYTQMVWRSSTRVGCAIASNAQNDFLVCRYSPQGNFFGQKPY</sequence>
<name>A0AA42CDW9_9PROT</name>
<dbReference type="InterPro" id="IPR018244">
    <property type="entry name" value="Allrgn_V5/Tpx1_CS"/>
</dbReference>
<reference evidence="2" key="1">
    <citation type="submission" date="2022-09" db="EMBL/GenBank/DDBJ databases">
        <title>Rhodovastum sp. nov. RN2-1 isolated from soil in Seongnam, South Korea.</title>
        <authorList>
            <person name="Le N.T."/>
        </authorList>
    </citation>
    <scope>NUCLEOTIDE SEQUENCE</scope>
    <source>
        <strain evidence="2">RN2-1</strain>
    </source>
</reference>
<dbReference type="PANTHER" id="PTHR10334">
    <property type="entry name" value="CYSTEINE-RICH SECRETORY PROTEIN-RELATED"/>
    <property type="match status" value="1"/>
</dbReference>
<organism evidence="2 3">
    <name type="scientific">Limobrevibacterium gyesilva</name>
    <dbReference type="NCBI Taxonomy" id="2991712"/>
    <lineage>
        <taxon>Bacteria</taxon>
        <taxon>Pseudomonadati</taxon>
        <taxon>Pseudomonadota</taxon>
        <taxon>Alphaproteobacteria</taxon>
        <taxon>Acetobacterales</taxon>
        <taxon>Acetobacteraceae</taxon>
        <taxon>Limobrevibacterium</taxon>
    </lineage>
</organism>
<keyword evidence="3" id="KW-1185">Reference proteome</keyword>
<proteinExistence type="predicted"/>
<dbReference type="InterPro" id="IPR035940">
    <property type="entry name" value="CAP_sf"/>
</dbReference>
<dbReference type="PRINTS" id="PR00837">
    <property type="entry name" value="V5TPXLIKE"/>
</dbReference>
<dbReference type="EMBL" id="JAPDNT010000008">
    <property type="protein sequence ID" value="MCW3475383.1"/>
    <property type="molecule type" value="Genomic_DNA"/>
</dbReference>
<reference evidence="2" key="2">
    <citation type="submission" date="2022-10" db="EMBL/GenBank/DDBJ databases">
        <authorList>
            <person name="Trinh H.N."/>
        </authorList>
    </citation>
    <scope>NUCLEOTIDE SEQUENCE</scope>
    <source>
        <strain evidence="2">RN2-1</strain>
    </source>
</reference>
<dbReference type="InterPro" id="IPR002413">
    <property type="entry name" value="V5_allergen-like"/>
</dbReference>
<evidence type="ECO:0000313" key="2">
    <source>
        <dbReference type="EMBL" id="MCW3475383.1"/>
    </source>
</evidence>